<dbReference type="GeneID" id="28853045"/>
<accession>A0A179F4M5</accession>
<evidence type="ECO:0000256" key="5">
    <source>
        <dbReference type="ARBA" id="ARBA00022679"/>
    </source>
</evidence>
<dbReference type="RefSeq" id="XP_018138230.1">
    <property type="nucleotide sequence ID" value="XM_018289051.1"/>
</dbReference>
<evidence type="ECO:0000256" key="3">
    <source>
        <dbReference type="ARBA" id="ARBA00011738"/>
    </source>
</evidence>
<gene>
    <name evidence="9" type="ORF">VFPPC_10738</name>
</gene>
<comment type="subunit">
    <text evidence="3 7">Homodimer.</text>
</comment>
<dbReference type="InterPro" id="IPR004838">
    <property type="entry name" value="NHTrfase_class1_PyrdxlP-BS"/>
</dbReference>
<dbReference type="OrthoDB" id="6752799at2759"/>
<dbReference type="Gene3D" id="3.90.1150.10">
    <property type="entry name" value="Aspartate Aminotransferase, domain 1"/>
    <property type="match status" value="1"/>
</dbReference>
<dbReference type="GO" id="GO:0005829">
    <property type="term" value="C:cytosol"/>
    <property type="evidence" value="ECO:0007669"/>
    <property type="project" value="TreeGrafter"/>
</dbReference>
<dbReference type="Gene3D" id="3.40.640.10">
    <property type="entry name" value="Type I PLP-dependent aspartate aminotransferase-like (Major domain)"/>
    <property type="match status" value="1"/>
</dbReference>
<dbReference type="InterPro" id="IPR015422">
    <property type="entry name" value="PyrdxlP-dep_Trfase_small"/>
</dbReference>
<dbReference type="AlphaFoldDB" id="A0A179F4M5"/>
<evidence type="ECO:0000313" key="10">
    <source>
        <dbReference type="Proteomes" id="UP000078397"/>
    </source>
</evidence>
<evidence type="ECO:0000313" key="9">
    <source>
        <dbReference type="EMBL" id="OAQ60320.1"/>
    </source>
</evidence>
<protein>
    <recommendedName>
        <fullName evidence="7">Aspartate aminotransferase</fullName>
        <ecNumber evidence="7">2.6.1.1</ecNumber>
    </recommendedName>
</protein>
<organism evidence="9 10">
    <name type="scientific">Pochonia chlamydosporia 170</name>
    <dbReference type="NCBI Taxonomy" id="1380566"/>
    <lineage>
        <taxon>Eukaryota</taxon>
        <taxon>Fungi</taxon>
        <taxon>Dikarya</taxon>
        <taxon>Ascomycota</taxon>
        <taxon>Pezizomycotina</taxon>
        <taxon>Sordariomycetes</taxon>
        <taxon>Hypocreomycetidae</taxon>
        <taxon>Hypocreales</taxon>
        <taxon>Clavicipitaceae</taxon>
        <taxon>Pochonia</taxon>
    </lineage>
</organism>
<dbReference type="InterPro" id="IPR000796">
    <property type="entry name" value="Asp_trans"/>
</dbReference>
<dbReference type="InterPro" id="IPR015424">
    <property type="entry name" value="PyrdxlP-dep_Trfase"/>
</dbReference>
<comment type="similarity">
    <text evidence="2">Belongs to the class-I pyridoxal-phosphate-dependent aminotransferase family.</text>
</comment>
<dbReference type="PANTHER" id="PTHR11879:SF55">
    <property type="entry name" value="GLUTAMATE OXALOACETATE TRANSAMINASE 1, ISOFORM B"/>
    <property type="match status" value="1"/>
</dbReference>
<evidence type="ECO:0000256" key="7">
    <source>
        <dbReference type="RuleBase" id="RU000480"/>
    </source>
</evidence>
<keyword evidence="4 7" id="KW-0032">Aminotransferase</keyword>
<dbReference type="SUPFAM" id="SSF53383">
    <property type="entry name" value="PLP-dependent transferases"/>
    <property type="match status" value="1"/>
</dbReference>
<dbReference type="InterPro" id="IPR004839">
    <property type="entry name" value="Aminotransferase_I/II_large"/>
</dbReference>
<evidence type="ECO:0000256" key="4">
    <source>
        <dbReference type="ARBA" id="ARBA00022576"/>
    </source>
</evidence>
<name>A0A179F4M5_METCM</name>
<comment type="catalytic activity">
    <reaction evidence="7">
        <text>L-aspartate + 2-oxoglutarate = oxaloacetate + L-glutamate</text>
        <dbReference type="Rhea" id="RHEA:21824"/>
        <dbReference type="ChEBI" id="CHEBI:16452"/>
        <dbReference type="ChEBI" id="CHEBI:16810"/>
        <dbReference type="ChEBI" id="CHEBI:29985"/>
        <dbReference type="ChEBI" id="CHEBI:29991"/>
        <dbReference type="EC" id="2.6.1.1"/>
    </reaction>
</comment>
<evidence type="ECO:0000259" key="8">
    <source>
        <dbReference type="Pfam" id="PF00155"/>
    </source>
</evidence>
<keyword evidence="5 7" id="KW-0808">Transferase</keyword>
<dbReference type="Proteomes" id="UP000078397">
    <property type="component" value="Unassembled WGS sequence"/>
</dbReference>
<dbReference type="GO" id="GO:0030170">
    <property type="term" value="F:pyridoxal phosphate binding"/>
    <property type="evidence" value="ECO:0007669"/>
    <property type="project" value="InterPro"/>
</dbReference>
<evidence type="ECO:0000256" key="2">
    <source>
        <dbReference type="ARBA" id="ARBA00007441"/>
    </source>
</evidence>
<proteinExistence type="inferred from homology"/>
<dbReference type="CDD" id="cd00609">
    <property type="entry name" value="AAT_like"/>
    <property type="match status" value="1"/>
</dbReference>
<comment type="caution">
    <text evidence="9">The sequence shown here is derived from an EMBL/GenBank/DDBJ whole genome shotgun (WGS) entry which is preliminary data.</text>
</comment>
<feature type="domain" description="Aminotransferase class I/classII large" evidence="8">
    <location>
        <begin position="36"/>
        <end position="392"/>
    </location>
</feature>
<keyword evidence="6" id="KW-0663">Pyridoxal phosphate</keyword>
<dbReference type="EC" id="2.6.1.1" evidence="7"/>
<dbReference type="GO" id="GO:0004069">
    <property type="term" value="F:L-aspartate:2-oxoglutarate aminotransferase activity"/>
    <property type="evidence" value="ECO:0007669"/>
    <property type="project" value="UniProtKB-EC"/>
</dbReference>
<sequence>MPTMNANESTFADATYIPPDAIFELTKRFQDDQNPNKVNLGQGTYRDENGSPWVLPSVVAAKEALGSVNHEYLHIRGLPAFCDRAAEVVFHGTRALNEDRIATCQALSGTGALLLAGLAIKKAQTGIKTIYVTSPSWSNHEVVFSGLGFTVKKIPYYNNKTFDFEQYLTVLKSADRHSAVVLHACAHNPTGCDPTREQWQQIGKVIKQNGILPIVDAAYLGFNSGSVDQDAWAIRHLTEDLGLEAAVCISFAKNMGLYGERVGLVAFITKTAETSRCMSSILEREQRATVSSPPAYGARIAATVLGNPALVAQWSKDLLTMSRRISDMRKRLCDELTRLQTPGDWSHILGQCGMFAYTGISKEQVHRLQEDYHIYMPDTGRMSLPGLNERNVA</sequence>
<dbReference type="STRING" id="1380566.A0A179F4M5"/>
<evidence type="ECO:0000256" key="1">
    <source>
        <dbReference type="ARBA" id="ARBA00001933"/>
    </source>
</evidence>
<dbReference type="KEGG" id="pchm:VFPPC_10738"/>
<comment type="cofactor">
    <cofactor evidence="1">
        <name>pyridoxal 5'-phosphate</name>
        <dbReference type="ChEBI" id="CHEBI:597326"/>
    </cofactor>
</comment>
<dbReference type="PANTHER" id="PTHR11879">
    <property type="entry name" value="ASPARTATE AMINOTRANSFERASE"/>
    <property type="match status" value="1"/>
</dbReference>
<dbReference type="EMBL" id="LSBJ02000009">
    <property type="protein sequence ID" value="OAQ60320.1"/>
    <property type="molecule type" value="Genomic_DNA"/>
</dbReference>
<dbReference type="GO" id="GO:0006532">
    <property type="term" value="P:aspartate biosynthetic process"/>
    <property type="evidence" value="ECO:0007669"/>
    <property type="project" value="TreeGrafter"/>
</dbReference>
<comment type="miscellaneous">
    <text evidence="7">In eukaryotes there are cytoplasmic, mitochondrial and chloroplastic isozymes.</text>
</comment>
<dbReference type="InterPro" id="IPR015421">
    <property type="entry name" value="PyrdxlP-dep_Trfase_major"/>
</dbReference>
<dbReference type="Pfam" id="PF00155">
    <property type="entry name" value="Aminotran_1_2"/>
    <property type="match status" value="1"/>
</dbReference>
<keyword evidence="10" id="KW-1185">Reference proteome</keyword>
<evidence type="ECO:0000256" key="6">
    <source>
        <dbReference type="ARBA" id="ARBA00022898"/>
    </source>
</evidence>
<dbReference type="PROSITE" id="PS00105">
    <property type="entry name" value="AA_TRANSFER_CLASS_1"/>
    <property type="match status" value="1"/>
</dbReference>
<dbReference type="PRINTS" id="PR00799">
    <property type="entry name" value="TRANSAMINASE"/>
</dbReference>
<reference evidence="9 10" key="1">
    <citation type="journal article" date="2016" name="PLoS Pathog.">
        <title>Biosynthesis of antibiotic leucinostatins in bio-control fungus Purpureocillium lilacinum and their inhibition on phytophthora revealed by genome mining.</title>
        <authorList>
            <person name="Wang G."/>
            <person name="Liu Z."/>
            <person name="Lin R."/>
            <person name="Li E."/>
            <person name="Mao Z."/>
            <person name="Ling J."/>
            <person name="Yang Y."/>
            <person name="Yin W.B."/>
            <person name="Xie B."/>
        </authorList>
    </citation>
    <scope>NUCLEOTIDE SEQUENCE [LARGE SCALE GENOMIC DNA]</scope>
    <source>
        <strain evidence="9">170</strain>
    </source>
</reference>
<dbReference type="NCBIfam" id="NF006719">
    <property type="entry name" value="PRK09257.1"/>
    <property type="match status" value="1"/>
</dbReference>